<keyword evidence="5" id="KW-1185">Reference proteome</keyword>
<evidence type="ECO:0000313" key="5">
    <source>
        <dbReference type="Proteomes" id="UP000193467"/>
    </source>
</evidence>
<feature type="compositionally biased region" description="Pro residues" evidence="1">
    <location>
        <begin position="58"/>
        <end position="70"/>
    </location>
</feature>
<feature type="region of interest" description="Disordered" evidence="1">
    <location>
        <begin position="1350"/>
        <end position="1374"/>
    </location>
</feature>
<feature type="compositionally biased region" description="Pro residues" evidence="1">
    <location>
        <begin position="738"/>
        <end position="754"/>
    </location>
</feature>
<feature type="region of interest" description="Disordered" evidence="1">
    <location>
        <begin position="1"/>
        <end position="284"/>
    </location>
</feature>
<evidence type="ECO:0000259" key="2">
    <source>
        <dbReference type="PROSITE" id="PS50003"/>
    </source>
</evidence>
<dbReference type="InterPro" id="IPR041681">
    <property type="entry name" value="PH_9"/>
</dbReference>
<feature type="compositionally biased region" description="Low complexity" evidence="1">
    <location>
        <begin position="714"/>
        <end position="723"/>
    </location>
</feature>
<dbReference type="Pfam" id="PF15410">
    <property type="entry name" value="PH_9"/>
    <property type="match status" value="1"/>
</dbReference>
<feature type="compositionally biased region" description="Pro residues" evidence="1">
    <location>
        <begin position="1242"/>
        <end position="1264"/>
    </location>
</feature>
<feature type="compositionally biased region" description="Polar residues" evidence="1">
    <location>
        <begin position="120"/>
        <end position="130"/>
    </location>
</feature>
<dbReference type="PROSITE" id="PS50003">
    <property type="entry name" value="PH_DOMAIN"/>
    <property type="match status" value="1"/>
</dbReference>
<proteinExistence type="predicted"/>
<evidence type="ECO:0000313" key="4">
    <source>
        <dbReference type="EMBL" id="ORY63679.1"/>
    </source>
</evidence>
<dbReference type="InterPro" id="IPR001849">
    <property type="entry name" value="PH_domain"/>
</dbReference>
<feature type="compositionally biased region" description="Basic and acidic residues" evidence="1">
    <location>
        <begin position="1321"/>
        <end position="1333"/>
    </location>
</feature>
<feature type="domain" description="PH" evidence="2">
    <location>
        <begin position="1089"/>
        <end position="1224"/>
    </location>
</feature>
<feature type="compositionally biased region" description="Pro residues" evidence="1">
    <location>
        <begin position="548"/>
        <end position="558"/>
    </location>
</feature>
<feature type="compositionally biased region" description="Basic and acidic residues" evidence="1">
    <location>
        <begin position="1350"/>
        <end position="1362"/>
    </location>
</feature>
<comment type="caution">
    <text evidence="4">The sequence shown here is derived from an EMBL/GenBank/DDBJ whole genome shotgun (WGS) entry which is preliminary data.</text>
</comment>
<feature type="compositionally biased region" description="Pro residues" evidence="1">
    <location>
        <begin position="28"/>
        <end position="50"/>
    </location>
</feature>
<dbReference type="InParanoid" id="A0A1Y2DWU3"/>
<feature type="compositionally biased region" description="Low complexity" evidence="1">
    <location>
        <begin position="1265"/>
        <end position="1289"/>
    </location>
</feature>
<dbReference type="GO" id="GO:0005085">
    <property type="term" value="F:guanyl-nucleotide exchange factor activity"/>
    <property type="evidence" value="ECO:0007669"/>
    <property type="project" value="InterPro"/>
</dbReference>
<feature type="region of interest" description="Disordered" evidence="1">
    <location>
        <begin position="391"/>
        <end position="800"/>
    </location>
</feature>
<dbReference type="CDD" id="cd00171">
    <property type="entry name" value="Sec7"/>
    <property type="match status" value="1"/>
</dbReference>
<feature type="compositionally biased region" description="Pro residues" evidence="1">
    <location>
        <begin position="237"/>
        <end position="248"/>
    </location>
</feature>
<feature type="region of interest" description="Disordered" evidence="1">
    <location>
        <begin position="298"/>
        <end position="379"/>
    </location>
</feature>
<dbReference type="STRING" id="106004.A0A1Y2DWU3"/>
<dbReference type="InterPro" id="IPR035999">
    <property type="entry name" value="Sec7_dom_sf"/>
</dbReference>
<sequence length="1470" mass="155538">MPLTSTRGPPSPCSPRRRQPLTTITPASPSPSPPSPPLVRIPLPPSPSPSPTATIPPSRSPSPARSPSPSPSDLNALSPRPSTSSALIQAGLGLLSVPASPADDQPTSSDSGWHSGGQMGSTSPSLSLANSDDGAESLAVDSATEASHPAGRTRKISFGTLLDKGSSASLGARQPSSSTKPQEPTPRKLSGPQKLLRRARSFGTATSPLLPSNSAFAVPDLPKEHNNTSTDASSRLPPSPPLPSPPLPVSAGLRRSSSSSKRRDTEVPSPSVPSSPNPSLTPIAPHWLFQPAVFPASTSVKGKEKEKVVDQEGAGIPGGRRKSTLALRRSTFSIFRRNDSVPTPQHMSDPSSPAEQDSPPIASIPPGATAIPSLPSLPSLQLSNSPYRMSWGFGINSSSSSAPTSPPPADRPLSVSPLPSPLSSPRALRPQTPPVRRTTSADSPPLRRNSSWAGSGRGGELSNSPESDYAALGLWMERNGSPGPTSGAGSPQRKLLTRAGRSNSDGLMRNHTIASLPAFNEDGWRRIPRSQSGSTLAQGGISSGTSTPPIPVVRPPSPLKISSSPSGYVPSRSSGGLGRRPTTSGSMTDSGKEGRGVFGAVSGFFTGSGAGSSSMSRSSSSSSAAAPSPGETNEFGALFGGSPSKARKRGLSVGNGIFGSSSVDSRKRAGSSSSLSNSWVPPTGGLLVPSPDGGITPTGSLTRNRASTDPRRLSTSSNNSQSSYFPLHPSSSPARPLHLPPSPHFGALPSPPESPAGTRRSSIALSRPSTSPPMSRKTSFSQPQPPSRGRSRSASVKVEVEEGETPEMFVRRMSNMVNKGDVARVCASNSDPFFAEALTTYLLSFDFSLDPLDIAIRKFLMEASLPSETQQIDRVMEAFAIRYNECNPGLFASSDTPYVLAFSLVMLNTDQFNTSNKSKMTRADYVRNTRIEGVSTEVLEYLFDQIALAPFIFVEDENEFGASRPDLYQSSGSFFSKSTSSSSAKSKIDPYHLIAMGTIRNLRLDIESTIPLRSPFSFTGTTSFFNATTLHQLFAHAPVLQITSRPRSKSSASPPTINTAEGAPLAPTMSNMTFVPPPKEKVPTLSSLKITKIGLLSRKEDLAEGGKKAASRKWKGWSVVLTGSQLLFFKDPNWADALQQTLDAAAASQPRPDDNHVLVFSIQTPFKPDAVLSLANSAAIYDATYAKYSNVFRLVAPAGRQYLFQAQTPSDLNSWLHAINYAASFKSANLRMRGLAPKPRSSDPPPTSVPSSPLPPAMPTPQSPTPQAWGTLGSLASSTSSTATNGSTAPADVPPTAHHNLSPVSEEDPSLPASLREALRADEEQKRKEKANGEGDPVVELASMAMKDGAEVEKDGGEERRSSPAPPGQEAFKPLGPTRAELLRAKIAALEDEIRAAKSALQVDLRLARNFAVLTPFRASTRERIQLALPPLEKRVRHARMKWVFSFTFFVADTELTFLLKQPRQAHLPP</sequence>
<dbReference type="EMBL" id="MCGR01000068">
    <property type="protein sequence ID" value="ORY63679.1"/>
    <property type="molecule type" value="Genomic_DNA"/>
</dbReference>
<dbReference type="SUPFAM" id="SSF50729">
    <property type="entry name" value="PH domain-like"/>
    <property type="match status" value="1"/>
</dbReference>
<evidence type="ECO:0008006" key="6">
    <source>
        <dbReference type="Google" id="ProtNLM"/>
    </source>
</evidence>
<gene>
    <name evidence="4" type="ORF">BCR35DRAFT_187937</name>
</gene>
<dbReference type="InterPro" id="IPR000904">
    <property type="entry name" value="Sec7_dom"/>
</dbReference>
<dbReference type="Pfam" id="PF01369">
    <property type="entry name" value="Sec7"/>
    <property type="match status" value="1"/>
</dbReference>
<feature type="compositionally biased region" description="Polar residues" evidence="1">
    <location>
        <begin position="437"/>
        <end position="453"/>
    </location>
</feature>
<feature type="region of interest" description="Disordered" evidence="1">
    <location>
        <begin position="1321"/>
        <end position="1340"/>
    </location>
</feature>
<evidence type="ECO:0000259" key="3">
    <source>
        <dbReference type="PROSITE" id="PS50190"/>
    </source>
</evidence>
<organism evidence="4 5">
    <name type="scientific">Leucosporidium creatinivorum</name>
    <dbReference type="NCBI Taxonomy" id="106004"/>
    <lineage>
        <taxon>Eukaryota</taxon>
        <taxon>Fungi</taxon>
        <taxon>Dikarya</taxon>
        <taxon>Basidiomycota</taxon>
        <taxon>Pucciniomycotina</taxon>
        <taxon>Microbotryomycetes</taxon>
        <taxon>Leucosporidiales</taxon>
        <taxon>Leucosporidium</taxon>
    </lineage>
</organism>
<feature type="compositionally biased region" description="Low complexity" evidence="1">
    <location>
        <begin position="559"/>
        <end position="574"/>
    </location>
</feature>
<name>A0A1Y2DWU3_9BASI</name>
<feature type="compositionally biased region" description="Low complexity" evidence="1">
    <location>
        <begin position="598"/>
        <end position="630"/>
    </location>
</feature>
<dbReference type="Gene3D" id="2.30.29.30">
    <property type="entry name" value="Pleckstrin-homology domain (PH domain)/Phosphotyrosine-binding domain (PTB)"/>
    <property type="match status" value="1"/>
</dbReference>
<feature type="compositionally biased region" description="Low complexity" evidence="1">
    <location>
        <begin position="480"/>
        <end position="491"/>
    </location>
</feature>
<dbReference type="InterPro" id="IPR023394">
    <property type="entry name" value="Sec7_C_sf"/>
</dbReference>
<dbReference type="SUPFAM" id="SSF48425">
    <property type="entry name" value="Sec7 domain"/>
    <property type="match status" value="1"/>
</dbReference>
<dbReference type="PANTHER" id="PTHR10663:SF405">
    <property type="entry name" value="ARF GUANINE NUCLEOTIDE EXCHANGE FACTOR SYT1"/>
    <property type="match status" value="1"/>
</dbReference>
<dbReference type="PANTHER" id="PTHR10663">
    <property type="entry name" value="GUANYL-NUCLEOTIDE EXCHANGE FACTOR"/>
    <property type="match status" value="1"/>
</dbReference>
<feature type="domain" description="SEC7" evidence="3">
    <location>
        <begin position="784"/>
        <end position="949"/>
    </location>
</feature>
<feature type="region of interest" description="Disordered" evidence="1">
    <location>
        <begin position="1045"/>
        <end position="1069"/>
    </location>
</feature>
<feature type="compositionally biased region" description="Basic and acidic residues" evidence="1">
    <location>
        <begin position="301"/>
        <end position="310"/>
    </location>
</feature>
<feature type="region of interest" description="Disordered" evidence="1">
    <location>
        <begin position="1234"/>
        <end position="1312"/>
    </location>
</feature>
<protein>
    <recommendedName>
        <fullName evidence="6">SEC7 domain-containing protein</fullName>
    </recommendedName>
</protein>
<reference evidence="4 5" key="1">
    <citation type="submission" date="2016-07" db="EMBL/GenBank/DDBJ databases">
        <title>Pervasive Adenine N6-methylation of Active Genes in Fungi.</title>
        <authorList>
            <consortium name="DOE Joint Genome Institute"/>
            <person name="Mondo S.J."/>
            <person name="Dannebaum R.O."/>
            <person name="Kuo R.C."/>
            <person name="Labutti K."/>
            <person name="Haridas S."/>
            <person name="Kuo A."/>
            <person name="Salamov A."/>
            <person name="Ahrendt S.R."/>
            <person name="Lipzen A."/>
            <person name="Sullivan W."/>
            <person name="Andreopoulos W.B."/>
            <person name="Clum A."/>
            <person name="Lindquist E."/>
            <person name="Daum C."/>
            <person name="Ramamoorthy G.K."/>
            <person name="Gryganskyi A."/>
            <person name="Culley D."/>
            <person name="Magnuson J.K."/>
            <person name="James T.Y."/>
            <person name="O'Malley M.A."/>
            <person name="Stajich J.E."/>
            <person name="Spatafora J.W."/>
            <person name="Visel A."/>
            <person name="Grigoriev I.V."/>
        </authorList>
    </citation>
    <scope>NUCLEOTIDE SEQUENCE [LARGE SCALE GENOMIC DNA]</scope>
    <source>
        <strain evidence="4 5">62-1032</strain>
    </source>
</reference>
<dbReference type="OrthoDB" id="430364at2759"/>
<evidence type="ECO:0000256" key="1">
    <source>
        <dbReference type="SAM" id="MobiDB-lite"/>
    </source>
</evidence>
<accession>A0A1Y2DWU3</accession>
<dbReference type="SMART" id="SM00222">
    <property type="entry name" value="Sec7"/>
    <property type="match status" value="1"/>
</dbReference>
<feature type="compositionally biased region" description="Polar residues" evidence="1">
    <location>
        <begin position="166"/>
        <end position="182"/>
    </location>
</feature>
<dbReference type="PROSITE" id="PS50190">
    <property type="entry name" value="SEC7"/>
    <property type="match status" value="1"/>
</dbReference>
<feature type="compositionally biased region" description="Polar residues" evidence="1">
    <location>
        <begin position="759"/>
        <end position="782"/>
    </location>
</feature>
<feature type="compositionally biased region" description="Polar residues" evidence="1">
    <location>
        <begin position="340"/>
        <end position="355"/>
    </location>
</feature>
<dbReference type="Gene3D" id="1.10.1000.11">
    <property type="entry name" value="Arf Nucleotide-binding Site Opener,domain 2"/>
    <property type="match status" value="1"/>
</dbReference>
<dbReference type="InterPro" id="IPR011993">
    <property type="entry name" value="PH-like_dom_sf"/>
</dbReference>
<feature type="compositionally biased region" description="Polar residues" evidence="1">
    <location>
        <begin position="203"/>
        <end position="215"/>
    </location>
</feature>
<dbReference type="GO" id="GO:0032012">
    <property type="term" value="P:regulation of ARF protein signal transduction"/>
    <property type="evidence" value="ECO:0007669"/>
    <property type="project" value="InterPro"/>
</dbReference>
<dbReference type="Proteomes" id="UP000193467">
    <property type="component" value="Unassembled WGS sequence"/>
</dbReference>
<dbReference type="SMART" id="SM00233">
    <property type="entry name" value="PH"/>
    <property type="match status" value="1"/>
</dbReference>
<feature type="compositionally biased region" description="Low complexity" evidence="1">
    <location>
        <begin position="411"/>
        <end position="430"/>
    </location>
</feature>